<evidence type="ECO:0000313" key="2">
    <source>
        <dbReference type="EMBL" id="CAD6251260.1"/>
    </source>
</evidence>
<reference evidence="2" key="1">
    <citation type="submission" date="2020-10" db="EMBL/GenBank/DDBJ databases">
        <authorList>
            <person name="Han B."/>
            <person name="Lu T."/>
            <person name="Zhao Q."/>
            <person name="Huang X."/>
            <person name="Zhao Y."/>
        </authorList>
    </citation>
    <scope>NUCLEOTIDE SEQUENCE</scope>
</reference>
<dbReference type="EMBL" id="CAJGYO010000008">
    <property type="protein sequence ID" value="CAD6251260.1"/>
    <property type="molecule type" value="Genomic_DNA"/>
</dbReference>
<dbReference type="AlphaFoldDB" id="A0A811Q5Q5"/>
<dbReference type="InterPro" id="IPR057425">
    <property type="entry name" value="DUF2921_N"/>
</dbReference>
<organism evidence="2 3">
    <name type="scientific">Miscanthus lutarioriparius</name>
    <dbReference type="NCBI Taxonomy" id="422564"/>
    <lineage>
        <taxon>Eukaryota</taxon>
        <taxon>Viridiplantae</taxon>
        <taxon>Streptophyta</taxon>
        <taxon>Embryophyta</taxon>
        <taxon>Tracheophyta</taxon>
        <taxon>Spermatophyta</taxon>
        <taxon>Magnoliopsida</taxon>
        <taxon>Liliopsida</taxon>
        <taxon>Poales</taxon>
        <taxon>Poaceae</taxon>
        <taxon>PACMAD clade</taxon>
        <taxon>Panicoideae</taxon>
        <taxon>Andropogonodae</taxon>
        <taxon>Andropogoneae</taxon>
        <taxon>Saccharinae</taxon>
        <taxon>Miscanthus</taxon>
    </lineage>
</organism>
<evidence type="ECO:0000313" key="3">
    <source>
        <dbReference type="Proteomes" id="UP000604825"/>
    </source>
</evidence>
<feature type="domain" description="DUF2921" evidence="1">
    <location>
        <begin position="12"/>
        <end position="137"/>
    </location>
</feature>
<name>A0A811Q5Q5_9POAL</name>
<sequence>MEMEHRLNRGASPCDIDYQSTPNMMEVIPNWDCKGTDEFCSRLGPFVSSSRPATATEDMAFTRSAIAVSGLQCKSMGGSIDGTAAVRVAAVFCYVPPWEHQSMAVKRTGLSSMTLSAEGVWIPSTGRTHMVACLSVDDGVDDS</sequence>
<proteinExistence type="predicted"/>
<protein>
    <recommendedName>
        <fullName evidence="1">DUF2921 domain-containing protein</fullName>
    </recommendedName>
</protein>
<keyword evidence="3" id="KW-1185">Reference proteome</keyword>
<dbReference type="Pfam" id="PF25333">
    <property type="entry name" value="DUF2921_N"/>
    <property type="match status" value="1"/>
</dbReference>
<dbReference type="Proteomes" id="UP000604825">
    <property type="component" value="Unassembled WGS sequence"/>
</dbReference>
<gene>
    <name evidence="2" type="ORF">NCGR_LOCUS35015</name>
</gene>
<evidence type="ECO:0000259" key="1">
    <source>
        <dbReference type="Pfam" id="PF25333"/>
    </source>
</evidence>
<comment type="caution">
    <text evidence="2">The sequence shown here is derived from an EMBL/GenBank/DDBJ whole genome shotgun (WGS) entry which is preliminary data.</text>
</comment>
<accession>A0A811Q5Q5</accession>